<name>H5XHH3_9PSEU</name>
<dbReference type="Gene3D" id="1.10.132.120">
    <property type="match status" value="1"/>
</dbReference>
<dbReference type="PROSITE" id="PS52038">
    <property type="entry name" value="TOPO_IB_2"/>
    <property type="match status" value="1"/>
</dbReference>
<evidence type="ECO:0000256" key="4">
    <source>
        <dbReference type="ARBA" id="ARBA00023029"/>
    </source>
</evidence>
<dbReference type="Proteomes" id="UP000002791">
    <property type="component" value="Chromosome"/>
</dbReference>
<dbReference type="InterPro" id="IPR013500">
    <property type="entry name" value="TopoI_cat_euk"/>
</dbReference>
<evidence type="ECO:0000259" key="9">
    <source>
        <dbReference type="Pfam" id="PF21338"/>
    </source>
</evidence>
<comment type="similarity">
    <text evidence="2">Belongs to the type IB topoisomerase family.</text>
</comment>
<dbReference type="GO" id="GO:0006265">
    <property type="term" value="P:DNA topological change"/>
    <property type="evidence" value="ECO:0007669"/>
    <property type="project" value="InterPro"/>
</dbReference>
<dbReference type="EC" id="5.6.2.1" evidence="3"/>
<dbReference type="HOGENOM" id="CLU_046978_1_1_11"/>
<dbReference type="InterPro" id="IPR035447">
    <property type="entry name" value="DNA_topo_I_N_sf"/>
</dbReference>
<protein>
    <recommendedName>
        <fullName evidence="3">DNA topoisomerase</fullName>
        <ecNumber evidence="3">5.6.2.1</ecNumber>
    </recommendedName>
</protein>
<feature type="region of interest" description="Disordered" evidence="7">
    <location>
        <begin position="1"/>
        <end position="32"/>
    </location>
</feature>
<dbReference type="Gene3D" id="3.90.15.10">
    <property type="entry name" value="Topoisomerase I, Chain A, domain 3"/>
    <property type="match status" value="1"/>
</dbReference>
<proteinExistence type="inferred from homology"/>
<feature type="domain" description="DNA topoisomerase IB N-terminal" evidence="9">
    <location>
        <begin position="22"/>
        <end position="70"/>
    </location>
</feature>
<dbReference type="InterPro" id="IPR001631">
    <property type="entry name" value="TopoI"/>
</dbReference>
<dbReference type="SUPFAM" id="SSF55869">
    <property type="entry name" value="DNA topoisomerase I domain"/>
    <property type="match status" value="1"/>
</dbReference>
<dbReference type="AlphaFoldDB" id="H5XHH3"/>
<evidence type="ECO:0000256" key="7">
    <source>
        <dbReference type="SAM" id="MobiDB-lite"/>
    </source>
</evidence>
<feature type="compositionally biased region" description="Basic and acidic residues" evidence="7">
    <location>
        <begin position="21"/>
        <end position="32"/>
    </location>
</feature>
<organism evidence="10 11">
    <name type="scientific">Saccharomonospora cyanea NA-134</name>
    <dbReference type="NCBI Taxonomy" id="882082"/>
    <lineage>
        <taxon>Bacteria</taxon>
        <taxon>Bacillati</taxon>
        <taxon>Actinomycetota</taxon>
        <taxon>Actinomycetes</taxon>
        <taxon>Pseudonocardiales</taxon>
        <taxon>Pseudonocardiaceae</taxon>
        <taxon>Saccharomonospora</taxon>
    </lineage>
</organism>
<sequence length="339" mass="38327">MVRLTRSDLSSPGVRRRRRGRGFEYRAPDGQPLRDPEALARIRSLAVPPAWRKVWICPSPDGHIQAVGYDDAGRRQYLYHSEWRRARDEEKHDRALALGKHLPEVRARIEADLAGRGFERRRILATALRMIDVGVFRVGSEEYAERNGSRGAATLLREHVRIHGDELLFRFPAKGGVDATVSLHDPALRRVLASLRRCRSGSDRLLVHRSADGWHEVRADEINERFKELAGEEFTVKDLRTWNATVLAAVAFGTMDVPRSQRAHKRAVASVMREVAEELGNTPAVARRSYVDPRVIRAFGEGTTIARSIRSVGSAGCLDEANRARLERAVIRMIQKIDR</sequence>
<keyword evidence="4" id="KW-0799">Topoisomerase</keyword>
<evidence type="ECO:0000256" key="5">
    <source>
        <dbReference type="ARBA" id="ARBA00023125"/>
    </source>
</evidence>
<dbReference type="RefSeq" id="WP_005456957.1">
    <property type="nucleotide sequence ID" value="NZ_CM001440.1"/>
</dbReference>
<dbReference type="STRING" id="882082.SaccyDRAFT_2807"/>
<dbReference type="Pfam" id="PF01028">
    <property type="entry name" value="Topoisom_I"/>
    <property type="match status" value="1"/>
</dbReference>
<gene>
    <name evidence="10" type="ORF">SaccyDRAFT_2807</name>
</gene>
<keyword evidence="5" id="KW-0238">DNA-binding</keyword>
<evidence type="ECO:0000313" key="10">
    <source>
        <dbReference type="EMBL" id="EHR61653.1"/>
    </source>
</evidence>
<dbReference type="PRINTS" id="PR00416">
    <property type="entry name" value="EUTPISMRASEI"/>
</dbReference>
<dbReference type="EMBL" id="CM001440">
    <property type="protein sequence ID" value="EHR61653.1"/>
    <property type="molecule type" value="Genomic_DNA"/>
</dbReference>
<dbReference type="InterPro" id="IPR011010">
    <property type="entry name" value="DNA_brk_join_enz"/>
</dbReference>
<evidence type="ECO:0000259" key="8">
    <source>
        <dbReference type="Pfam" id="PF01028"/>
    </source>
</evidence>
<evidence type="ECO:0000256" key="1">
    <source>
        <dbReference type="ARBA" id="ARBA00000213"/>
    </source>
</evidence>
<dbReference type="GO" id="GO:0003917">
    <property type="term" value="F:DNA topoisomerase type I (single strand cut, ATP-independent) activity"/>
    <property type="evidence" value="ECO:0007669"/>
    <property type="project" value="UniProtKB-EC"/>
</dbReference>
<keyword evidence="11" id="KW-1185">Reference proteome</keyword>
<keyword evidence="6 10" id="KW-0413">Isomerase</keyword>
<dbReference type="Gene3D" id="3.30.66.10">
    <property type="entry name" value="DNA topoisomerase I domain"/>
    <property type="match status" value="1"/>
</dbReference>
<comment type="catalytic activity">
    <reaction evidence="1">
        <text>ATP-independent breakage of single-stranded DNA, followed by passage and rejoining.</text>
        <dbReference type="EC" id="5.6.2.1"/>
    </reaction>
</comment>
<feature type="domain" description="DNA topoisomerase I catalytic core eukaryotic-type" evidence="8">
    <location>
        <begin position="81"/>
        <end position="287"/>
    </location>
</feature>
<dbReference type="InterPro" id="IPR049331">
    <property type="entry name" value="Top1B_N_bact"/>
</dbReference>
<evidence type="ECO:0000313" key="11">
    <source>
        <dbReference type="Proteomes" id="UP000002791"/>
    </source>
</evidence>
<evidence type="ECO:0000256" key="3">
    <source>
        <dbReference type="ARBA" id="ARBA00012891"/>
    </source>
</evidence>
<dbReference type="eggNOG" id="COG3569">
    <property type="taxonomic scope" value="Bacteria"/>
</dbReference>
<evidence type="ECO:0000256" key="6">
    <source>
        <dbReference type="ARBA" id="ARBA00023235"/>
    </source>
</evidence>
<dbReference type="InterPro" id="IPR014711">
    <property type="entry name" value="TopoI_cat_a-hlx-sub_euk"/>
</dbReference>
<dbReference type="SUPFAM" id="SSF56349">
    <property type="entry name" value="DNA breaking-rejoining enzymes"/>
    <property type="match status" value="1"/>
</dbReference>
<dbReference type="GO" id="GO:0003677">
    <property type="term" value="F:DNA binding"/>
    <property type="evidence" value="ECO:0007669"/>
    <property type="project" value="UniProtKB-KW"/>
</dbReference>
<reference evidence="10 11" key="1">
    <citation type="submission" date="2011-11" db="EMBL/GenBank/DDBJ databases">
        <title>The Noncontiguous Finished sequence of Saccharomonospora cyanea NA-134.</title>
        <authorList>
            <consortium name="US DOE Joint Genome Institute"/>
            <person name="Lucas S."/>
            <person name="Han J."/>
            <person name="Lapidus A."/>
            <person name="Cheng J.-F."/>
            <person name="Goodwin L."/>
            <person name="Pitluck S."/>
            <person name="Peters L."/>
            <person name="Ovchinnikova G."/>
            <person name="Lu M."/>
            <person name="Detter J.C."/>
            <person name="Han C."/>
            <person name="Tapia R."/>
            <person name="Land M."/>
            <person name="Hauser L."/>
            <person name="Kyrpides N."/>
            <person name="Ivanova N."/>
            <person name="Pagani I."/>
            <person name="Brambilla E.-M."/>
            <person name="Klenk H.-P."/>
            <person name="Woyke T."/>
        </authorList>
    </citation>
    <scope>NUCLEOTIDE SEQUENCE [LARGE SCALE GENOMIC DNA]</scope>
    <source>
        <strain evidence="10 11">NA-134</strain>
    </source>
</reference>
<accession>H5XHH3</accession>
<evidence type="ECO:0000256" key="2">
    <source>
        <dbReference type="ARBA" id="ARBA00006645"/>
    </source>
</evidence>
<dbReference type="Pfam" id="PF21338">
    <property type="entry name" value="Top1B_N_bact"/>
    <property type="match status" value="1"/>
</dbReference>